<dbReference type="InterPro" id="IPR023214">
    <property type="entry name" value="HAD_sf"/>
</dbReference>
<accession>A0A1Z3N4Z8</accession>
<dbReference type="SFLD" id="SFLDG01129">
    <property type="entry name" value="C1.5:_HAD__Beta-PGM__Phosphata"/>
    <property type="match status" value="1"/>
</dbReference>
<sequence>MTKYKSIAFDLDDTLLDTSGLLVPRASQRACEAMLAAGLRCTLDECMSAREELAKELSHTEIFTQIANRFGTNQKGKAIHDALEEFYNPLVPETLPLLEGSLQNLEALRGRYKLFLVTMGSRPSQEKKIKALNIAGFFDGIYILNGFIGEKKDSAFREILRTQGHDPKHLLSIGNRLSSEIRDGKRVGADTCYFAYGEHTGEKPMYPEDHPDFTITHHKDLIPTCGL</sequence>
<dbReference type="PANTHER" id="PTHR47478:SF1">
    <property type="entry name" value="PYRIMIDINE 5'-NUCLEOTIDASE YJJG"/>
    <property type="match status" value="1"/>
</dbReference>
<dbReference type="GO" id="GO:0016787">
    <property type="term" value="F:hydrolase activity"/>
    <property type="evidence" value="ECO:0007669"/>
    <property type="project" value="UniProtKB-KW"/>
</dbReference>
<keyword evidence="1" id="KW-0378">Hydrolase</keyword>
<dbReference type="Gene3D" id="3.40.50.1000">
    <property type="entry name" value="HAD superfamily/HAD-like"/>
    <property type="match status" value="1"/>
</dbReference>
<name>A0A1Z3N4Z8_BDEBC</name>
<proteinExistence type="predicted"/>
<dbReference type="Pfam" id="PF13419">
    <property type="entry name" value="HAD_2"/>
    <property type="match status" value="1"/>
</dbReference>
<dbReference type="EMBL" id="CP020946">
    <property type="protein sequence ID" value="ASD62481.1"/>
    <property type="molecule type" value="Genomic_DNA"/>
</dbReference>
<organism evidence="1 2">
    <name type="scientific">Bdellovibrio bacteriovorus</name>
    <dbReference type="NCBI Taxonomy" id="959"/>
    <lineage>
        <taxon>Bacteria</taxon>
        <taxon>Pseudomonadati</taxon>
        <taxon>Bdellovibrionota</taxon>
        <taxon>Bdellovibrionia</taxon>
        <taxon>Bdellovibrionales</taxon>
        <taxon>Pseudobdellovibrionaceae</taxon>
        <taxon>Bdellovibrio</taxon>
    </lineage>
</organism>
<dbReference type="Gene3D" id="1.10.150.520">
    <property type="match status" value="1"/>
</dbReference>
<dbReference type="AlphaFoldDB" id="A0A1Z3N4Z8"/>
<dbReference type="SFLD" id="SFLDS00003">
    <property type="entry name" value="Haloacid_Dehalogenase"/>
    <property type="match status" value="1"/>
</dbReference>
<dbReference type="InterPro" id="IPR052550">
    <property type="entry name" value="Pyrimidine_5'-ntase_YjjG"/>
</dbReference>
<dbReference type="Proteomes" id="UP000197003">
    <property type="component" value="Chromosome"/>
</dbReference>
<dbReference type="RefSeq" id="WP_088564119.1">
    <property type="nucleotide sequence ID" value="NZ_CP020946.1"/>
</dbReference>
<evidence type="ECO:0000313" key="2">
    <source>
        <dbReference type="Proteomes" id="UP000197003"/>
    </source>
</evidence>
<protein>
    <submittedName>
        <fullName evidence="1">HAD family hydrolase</fullName>
    </submittedName>
</protein>
<dbReference type="PANTHER" id="PTHR47478">
    <property type="match status" value="1"/>
</dbReference>
<dbReference type="SUPFAM" id="SSF56784">
    <property type="entry name" value="HAD-like"/>
    <property type="match status" value="1"/>
</dbReference>
<dbReference type="OrthoDB" id="5292782at2"/>
<gene>
    <name evidence="1" type="ORF">B9G79_02325</name>
</gene>
<reference evidence="1 2" key="1">
    <citation type="submission" date="2017-04" db="EMBL/GenBank/DDBJ databases">
        <title>Whole genome sequence of Bdellovibrio bacteriovorus strain SSB218315.</title>
        <authorList>
            <person name="Oyedara O."/>
            <person name="Rodriguez-Perez M.A."/>
        </authorList>
    </citation>
    <scope>NUCLEOTIDE SEQUENCE [LARGE SCALE GENOMIC DNA]</scope>
    <source>
        <strain evidence="1 2">SSB218315</strain>
    </source>
</reference>
<dbReference type="InterPro" id="IPR041492">
    <property type="entry name" value="HAD_2"/>
</dbReference>
<dbReference type="InterPro" id="IPR036412">
    <property type="entry name" value="HAD-like_sf"/>
</dbReference>
<evidence type="ECO:0000313" key="1">
    <source>
        <dbReference type="EMBL" id="ASD62481.1"/>
    </source>
</evidence>